<comment type="caution">
    <text evidence="5">The sequence shown here is derived from an EMBL/GenBank/DDBJ whole genome shotgun (WGS) entry which is preliminary data.</text>
</comment>
<dbReference type="PANTHER" id="PTHR42711:SF18">
    <property type="entry name" value="ABC TRANSPORTER, ATP-BINDING PROTEIN"/>
    <property type="match status" value="1"/>
</dbReference>
<dbReference type="PANTHER" id="PTHR42711">
    <property type="entry name" value="ABC TRANSPORTER ATP-BINDING PROTEIN"/>
    <property type="match status" value="1"/>
</dbReference>
<dbReference type="PROSITE" id="PS50893">
    <property type="entry name" value="ABC_TRANSPORTER_2"/>
    <property type="match status" value="1"/>
</dbReference>
<evidence type="ECO:0000256" key="3">
    <source>
        <dbReference type="ARBA" id="ARBA00022840"/>
    </source>
</evidence>
<dbReference type="RefSeq" id="WP_123781209.1">
    <property type="nucleotide sequence ID" value="NZ_RKMG01000037.1"/>
</dbReference>
<dbReference type="GO" id="GO:0005524">
    <property type="term" value="F:ATP binding"/>
    <property type="evidence" value="ECO:0007669"/>
    <property type="project" value="UniProtKB-KW"/>
</dbReference>
<accession>A0A3N4GE04</accession>
<dbReference type="AlphaFoldDB" id="A0A3N4GE04"/>
<dbReference type="InterPro" id="IPR050763">
    <property type="entry name" value="ABC_transporter_ATP-binding"/>
</dbReference>
<gene>
    <name evidence="5" type="ORF">EF384_08715</name>
</gene>
<keyword evidence="2" id="KW-0547">Nucleotide-binding</keyword>
<organism evidence="5 6">
    <name type="scientific">Aerococcus agrisoli</name>
    <dbReference type="NCBI Taxonomy" id="2487350"/>
    <lineage>
        <taxon>Bacteria</taxon>
        <taxon>Bacillati</taxon>
        <taxon>Bacillota</taxon>
        <taxon>Bacilli</taxon>
        <taxon>Lactobacillales</taxon>
        <taxon>Aerococcaceae</taxon>
        <taxon>Aerococcus</taxon>
    </lineage>
</organism>
<dbReference type="Proteomes" id="UP000273977">
    <property type="component" value="Unassembled WGS sequence"/>
</dbReference>
<dbReference type="InterPro" id="IPR003439">
    <property type="entry name" value="ABC_transporter-like_ATP-bd"/>
</dbReference>
<evidence type="ECO:0000313" key="6">
    <source>
        <dbReference type="Proteomes" id="UP000273977"/>
    </source>
</evidence>
<dbReference type="EMBL" id="RKMG01000037">
    <property type="protein sequence ID" value="RPA56840.1"/>
    <property type="molecule type" value="Genomic_DNA"/>
</dbReference>
<dbReference type="InterPro" id="IPR003593">
    <property type="entry name" value="AAA+_ATPase"/>
</dbReference>
<proteinExistence type="predicted"/>
<keyword evidence="6" id="KW-1185">Reference proteome</keyword>
<dbReference type="OrthoDB" id="9804819at2"/>
<protein>
    <submittedName>
        <fullName evidence="5">ABC transporter ATP-binding protein</fullName>
    </submittedName>
</protein>
<evidence type="ECO:0000313" key="5">
    <source>
        <dbReference type="EMBL" id="RPA56840.1"/>
    </source>
</evidence>
<dbReference type="SMART" id="SM00382">
    <property type="entry name" value="AAA"/>
    <property type="match status" value="1"/>
</dbReference>
<dbReference type="Pfam" id="PF00005">
    <property type="entry name" value="ABC_tran"/>
    <property type="match status" value="1"/>
</dbReference>
<evidence type="ECO:0000256" key="2">
    <source>
        <dbReference type="ARBA" id="ARBA00022741"/>
    </source>
</evidence>
<evidence type="ECO:0000256" key="1">
    <source>
        <dbReference type="ARBA" id="ARBA00022448"/>
    </source>
</evidence>
<dbReference type="GO" id="GO:0016887">
    <property type="term" value="F:ATP hydrolysis activity"/>
    <property type="evidence" value="ECO:0007669"/>
    <property type="project" value="InterPro"/>
</dbReference>
<dbReference type="SUPFAM" id="SSF52540">
    <property type="entry name" value="P-loop containing nucleoside triphosphate hydrolases"/>
    <property type="match status" value="1"/>
</dbReference>
<dbReference type="Gene3D" id="3.40.50.300">
    <property type="entry name" value="P-loop containing nucleotide triphosphate hydrolases"/>
    <property type="match status" value="1"/>
</dbReference>
<reference evidence="5 6" key="1">
    <citation type="submission" date="2018-11" db="EMBL/GenBank/DDBJ databases">
        <title>Aerococcus sp. SJQ22, whole genome shotgun sequence.</title>
        <authorList>
            <person name="Sun L."/>
            <person name="Gao X."/>
            <person name="Chen W."/>
            <person name="Huang K."/>
        </authorList>
    </citation>
    <scope>NUCLEOTIDE SEQUENCE [LARGE SCALE GENOMIC DNA]</scope>
    <source>
        <strain evidence="5 6">SJQ22</strain>
    </source>
</reference>
<keyword evidence="1" id="KW-0813">Transport</keyword>
<dbReference type="InterPro" id="IPR027417">
    <property type="entry name" value="P-loop_NTPase"/>
</dbReference>
<name>A0A3N4GE04_9LACT</name>
<evidence type="ECO:0000259" key="4">
    <source>
        <dbReference type="PROSITE" id="PS50893"/>
    </source>
</evidence>
<sequence length="251" mass="27571">MNNTLKVENLTKIYQSKGKTFEAVKDINFTINDGEIVALIGPNGAGKTTIVSMIGGYILPTAGNIFINGKLNNRHNVGISFGGDLGFYGRVSAEDNLKFYADLANIPYKDRQSEVSRVLKMVNLDGNRKQLVQEFSKGMNQRLHIAKALLGHPKLLLFDEPTNGVDVEMAAQIRQTIKELTKKEGVAILLTSHIMGEIESLADRILLIGDGSIRFSGSISELIDKSGVTHIDRQATLEESYLAIAPSLRRK</sequence>
<feature type="domain" description="ABC transporter" evidence="4">
    <location>
        <begin position="5"/>
        <end position="235"/>
    </location>
</feature>
<keyword evidence="3 5" id="KW-0067">ATP-binding</keyword>